<dbReference type="AlphaFoldDB" id="A0A6I2MET8"/>
<organism evidence="2 3">
    <name type="scientific">Metabacillus idriensis</name>
    <dbReference type="NCBI Taxonomy" id="324768"/>
    <lineage>
        <taxon>Bacteria</taxon>
        <taxon>Bacillati</taxon>
        <taxon>Bacillota</taxon>
        <taxon>Bacilli</taxon>
        <taxon>Bacillales</taxon>
        <taxon>Bacillaceae</taxon>
        <taxon>Metabacillus</taxon>
    </lineage>
</organism>
<keyword evidence="3" id="KW-1185">Reference proteome</keyword>
<dbReference type="PANTHER" id="PTHR43798:SF33">
    <property type="entry name" value="HYDROLASE, PUTATIVE (AFU_ORTHOLOGUE AFUA_2G14860)-RELATED"/>
    <property type="match status" value="1"/>
</dbReference>
<dbReference type="GO" id="GO:0016020">
    <property type="term" value="C:membrane"/>
    <property type="evidence" value="ECO:0007669"/>
    <property type="project" value="TreeGrafter"/>
</dbReference>
<dbReference type="EMBL" id="WKKF01000006">
    <property type="protein sequence ID" value="MRX55864.1"/>
    <property type="molecule type" value="Genomic_DNA"/>
</dbReference>
<dbReference type="Gene3D" id="3.40.50.1820">
    <property type="entry name" value="alpha/beta hydrolase"/>
    <property type="match status" value="1"/>
</dbReference>
<dbReference type="GO" id="GO:0047372">
    <property type="term" value="F:monoacylglycerol lipase activity"/>
    <property type="evidence" value="ECO:0007669"/>
    <property type="project" value="TreeGrafter"/>
</dbReference>
<name>A0A6I2MET8_9BACI</name>
<dbReference type="Pfam" id="PF00561">
    <property type="entry name" value="Abhydrolase_1"/>
    <property type="match status" value="1"/>
</dbReference>
<sequence>MKNNDDYYVKEMNVQIRDFKMHAKLYGAKKGNSTVIMDAGYGDYSKTWASIIPEISRLTQVLVYDRSGLGKSERSSYPRTSIEMVKELKELLLKLNINGPYILVGHSFGGVNARVFASQYPHELS</sequence>
<evidence type="ECO:0000313" key="2">
    <source>
        <dbReference type="EMBL" id="MRX55864.1"/>
    </source>
</evidence>
<dbReference type="Proteomes" id="UP000441585">
    <property type="component" value="Unassembled WGS sequence"/>
</dbReference>
<feature type="domain" description="AB hydrolase-1" evidence="1">
    <location>
        <begin position="39"/>
        <end position="123"/>
    </location>
</feature>
<protein>
    <submittedName>
        <fullName evidence="2">Alpha/beta fold hydrolase</fullName>
    </submittedName>
</protein>
<dbReference type="PRINTS" id="PR00111">
    <property type="entry name" value="ABHYDROLASE"/>
</dbReference>
<dbReference type="PANTHER" id="PTHR43798">
    <property type="entry name" value="MONOACYLGLYCEROL LIPASE"/>
    <property type="match status" value="1"/>
</dbReference>
<dbReference type="SUPFAM" id="SSF53474">
    <property type="entry name" value="alpha/beta-Hydrolases"/>
    <property type="match status" value="1"/>
</dbReference>
<accession>A0A6I2MET8</accession>
<gene>
    <name evidence="2" type="ORF">GJU41_18030</name>
</gene>
<evidence type="ECO:0000313" key="3">
    <source>
        <dbReference type="Proteomes" id="UP000441585"/>
    </source>
</evidence>
<proteinExistence type="predicted"/>
<dbReference type="InterPro" id="IPR050266">
    <property type="entry name" value="AB_hydrolase_sf"/>
</dbReference>
<comment type="caution">
    <text evidence="2">The sequence shown here is derived from an EMBL/GenBank/DDBJ whole genome shotgun (WGS) entry which is preliminary data.</text>
</comment>
<dbReference type="InterPro" id="IPR000073">
    <property type="entry name" value="AB_hydrolase_1"/>
</dbReference>
<dbReference type="GO" id="GO:0046464">
    <property type="term" value="P:acylglycerol catabolic process"/>
    <property type="evidence" value="ECO:0007669"/>
    <property type="project" value="TreeGrafter"/>
</dbReference>
<dbReference type="InterPro" id="IPR029058">
    <property type="entry name" value="AB_hydrolase_fold"/>
</dbReference>
<evidence type="ECO:0000259" key="1">
    <source>
        <dbReference type="Pfam" id="PF00561"/>
    </source>
</evidence>
<reference evidence="2 3" key="1">
    <citation type="submission" date="2019-11" db="EMBL/GenBank/DDBJ databases">
        <title>Bacillus idriensis genome.</title>
        <authorList>
            <person name="Konopka E.N."/>
            <person name="Newman J.D."/>
        </authorList>
    </citation>
    <scope>NUCLEOTIDE SEQUENCE [LARGE SCALE GENOMIC DNA]</scope>
    <source>
        <strain evidence="2 3">DSM 19097</strain>
    </source>
</reference>
<keyword evidence="2" id="KW-0378">Hydrolase</keyword>